<feature type="transmembrane region" description="Helical" evidence="1">
    <location>
        <begin position="54"/>
        <end position="74"/>
    </location>
</feature>
<protein>
    <submittedName>
        <fullName evidence="2">Uncharacterized protein</fullName>
    </submittedName>
</protein>
<feature type="transmembrane region" description="Helical" evidence="1">
    <location>
        <begin position="23"/>
        <end position="42"/>
    </location>
</feature>
<keyword evidence="3" id="KW-1185">Reference proteome</keyword>
<accession>A0A6J5FKF2</accession>
<reference evidence="2 3" key="1">
    <citation type="submission" date="2020-04" db="EMBL/GenBank/DDBJ databases">
        <authorList>
            <person name="De Canck E."/>
        </authorList>
    </citation>
    <scope>NUCLEOTIDE SEQUENCE [LARGE SCALE GENOMIC DNA]</scope>
    <source>
        <strain evidence="2 3">LMG 27177</strain>
    </source>
</reference>
<sequence length="235" mass="25592">MTVLSSPRECIAETLEVKNWRSVLGMLGGIIAVVIVSAYGATSLGKKPYDPSLMASWVQAVGSIATILGAIFVGRTQSEAQHKSALEVQHAALRRRWATVKALLDPLYQQCIDIENAFDGDHDFGNLSFALRYDSTAFEEALDRLRSIPLFELDSDVLVTSIIGVGDSARSLKMWIVEGQRRALGKPTGLDASDAQVKDVARDQLARIKKHYAAAVMVVGGKPITAPRPLWQYAP</sequence>
<gene>
    <name evidence="2" type="ORF">LMG27177_01185</name>
</gene>
<dbReference type="EMBL" id="CADIKI010000003">
    <property type="protein sequence ID" value="CAB3782184.1"/>
    <property type="molecule type" value="Genomic_DNA"/>
</dbReference>
<keyword evidence="1" id="KW-0812">Transmembrane</keyword>
<evidence type="ECO:0000256" key="1">
    <source>
        <dbReference type="SAM" id="Phobius"/>
    </source>
</evidence>
<keyword evidence="1" id="KW-0472">Membrane</keyword>
<evidence type="ECO:0000313" key="2">
    <source>
        <dbReference type="EMBL" id="CAB3782184.1"/>
    </source>
</evidence>
<evidence type="ECO:0000313" key="3">
    <source>
        <dbReference type="Proteomes" id="UP000494252"/>
    </source>
</evidence>
<organism evidence="2 3">
    <name type="scientific">Paraburkholderia fynbosensis</name>
    <dbReference type="NCBI Taxonomy" id="1200993"/>
    <lineage>
        <taxon>Bacteria</taxon>
        <taxon>Pseudomonadati</taxon>
        <taxon>Pseudomonadota</taxon>
        <taxon>Betaproteobacteria</taxon>
        <taxon>Burkholderiales</taxon>
        <taxon>Burkholderiaceae</taxon>
        <taxon>Paraburkholderia</taxon>
    </lineage>
</organism>
<name>A0A6J5FKF2_9BURK</name>
<keyword evidence="1" id="KW-1133">Transmembrane helix</keyword>
<dbReference type="Proteomes" id="UP000494252">
    <property type="component" value="Unassembled WGS sequence"/>
</dbReference>
<dbReference type="RefSeq" id="WP_175158529.1">
    <property type="nucleotide sequence ID" value="NZ_CADIKI010000003.1"/>
</dbReference>
<dbReference type="AlphaFoldDB" id="A0A6J5FKF2"/>
<proteinExistence type="predicted"/>